<comment type="caution">
    <text evidence="5">The sequence shown here is derived from an EMBL/GenBank/DDBJ whole genome shotgun (WGS) entry which is preliminary data.</text>
</comment>
<dbReference type="PANTHER" id="PTHR21089:SF1">
    <property type="entry name" value="BIFUNCTIONAL 3-DEHYDROQUINATE DEHYDRATASE_SHIKIMATE DEHYDROGENASE, CHLOROPLASTIC"/>
    <property type="match status" value="1"/>
</dbReference>
<proteinExistence type="predicted"/>
<dbReference type="EMBL" id="JAANYN010000003">
    <property type="protein sequence ID" value="NHE56837.1"/>
    <property type="molecule type" value="Genomic_DNA"/>
</dbReference>
<comment type="pathway">
    <text evidence="1">Metabolic intermediate biosynthesis; chorismate biosynthesis; chorismate from D-erythrose 4-phosphate and phosphoenolpyruvate: step 4/7.</text>
</comment>
<dbReference type="InterPro" id="IPR013708">
    <property type="entry name" value="Shikimate_DH-bd_N"/>
</dbReference>
<gene>
    <name evidence="5" type="ORF">G9Q97_08415</name>
</gene>
<evidence type="ECO:0000313" key="5">
    <source>
        <dbReference type="EMBL" id="NHE56837.1"/>
    </source>
</evidence>
<keyword evidence="3" id="KW-0028">Amino-acid biosynthesis</keyword>
<reference evidence="5 6" key="1">
    <citation type="submission" date="2020-03" db="EMBL/GenBank/DDBJ databases">
        <title>Cyclobacterium plantarum sp. nov., a marine bacterium isolated from a coastal-marine wetland.</title>
        <authorList>
            <person name="Sanchez-Porro C."/>
            <person name="Ventosa A."/>
            <person name="Amoozegar M."/>
        </authorList>
    </citation>
    <scope>NUCLEOTIDE SEQUENCE [LARGE SCALE GENOMIC DNA]</scope>
    <source>
        <strain evidence="5 6">GBPx2</strain>
    </source>
</reference>
<dbReference type="PANTHER" id="PTHR21089">
    <property type="entry name" value="SHIKIMATE DEHYDROGENASE"/>
    <property type="match status" value="1"/>
</dbReference>
<sequence>MKKFGLIGFPLTHSFSKKYFTDKFEREGKSECQYELYEIPNIQAFPAVLVKEPTLIGLNVTIPYKEQVIPFLDRLSPACKAIGAVNCIKISAEELVGFNTDYFGFKTSLVNWLGPNRPAALILGTGGASKAVAQALKDLNIPFMKVSRDTQQGSNNMLSYKKLRESPELMKEFPLLINTTPLGTFPKTEEMADIPLASINQNHWVYDLVYNPTTTVFMREAEKRGAKTKNGLEMLHLQAEAAWEIWNE</sequence>
<evidence type="ECO:0000259" key="4">
    <source>
        <dbReference type="Pfam" id="PF08501"/>
    </source>
</evidence>
<dbReference type="InterPro" id="IPR036291">
    <property type="entry name" value="NAD(P)-bd_dom_sf"/>
</dbReference>
<dbReference type="CDD" id="cd01065">
    <property type="entry name" value="NAD_bind_Shikimate_DH"/>
    <property type="match status" value="1"/>
</dbReference>
<dbReference type="SUPFAM" id="SSF51735">
    <property type="entry name" value="NAD(P)-binding Rossmann-fold domains"/>
    <property type="match status" value="1"/>
</dbReference>
<keyword evidence="2" id="KW-0560">Oxidoreductase</keyword>
<dbReference type="Pfam" id="PF08501">
    <property type="entry name" value="Shikimate_dh_N"/>
    <property type="match status" value="1"/>
</dbReference>
<keyword evidence="6" id="KW-1185">Reference proteome</keyword>
<keyword evidence="3" id="KW-0057">Aromatic amino acid biosynthesis</keyword>
<evidence type="ECO:0000256" key="2">
    <source>
        <dbReference type="ARBA" id="ARBA00023002"/>
    </source>
</evidence>
<dbReference type="Gene3D" id="3.40.50.10860">
    <property type="entry name" value="Leucine Dehydrogenase, chain A, domain 1"/>
    <property type="match status" value="1"/>
</dbReference>
<protein>
    <submittedName>
        <fullName evidence="5">Shikimate dehydrogenase</fullName>
    </submittedName>
</protein>
<organism evidence="5 6">
    <name type="scientific">Cyclobacterium plantarum</name>
    <dbReference type="NCBI Taxonomy" id="2716263"/>
    <lineage>
        <taxon>Bacteria</taxon>
        <taxon>Pseudomonadati</taxon>
        <taxon>Bacteroidota</taxon>
        <taxon>Cytophagia</taxon>
        <taxon>Cytophagales</taxon>
        <taxon>Cyclobacteriaceae</taxon>
        <taxon>Cyclobacterium</taxon>
    </lineage>
</organism>
<dbReference type="Gene3D" id="3.40.50.720">
    <property type="entry name" value="NAD(P)-binding Rossmann-like Domain"/>
    <property type="match status" value="1"/>
</dbReference>
<dbReference type="RefSeq" id="WP_166145545.1">
    <property type="nucleotide sequence ID" value="NZ_JAANYN010000003.1"/>
</dbReference>
<evidence type="ECO:0000313" key="6">
    <source>
        <dbReference type="Proteomes" id="UP000649799"/>
    </source>
</evidence>
<dbReference type="Proteomes" id="UP000649799">
    <property type="component" value="Unassembled WGS sequence"/>
</dbReference>
<dbReference type="InterPro" id="IPR022893">
    <property type="entry name" value="Shikimate_DH_fam"/>
</dbReference>
<accession>A0ABX0H8U0</accession>
<evidence type="ECO:0000256" key="1">
    <source>
        <dbReference type="ARBA" id="ARBA00004871"/>
    </source>
</evidence>
<dbReference type="InterPro" id="IPR046346">
    <property type="entry name" value="Aminoacid_DH-like_N_sf"/>
</dbReference>
<name>A0ABX0H8U0_9BACT</name>
<evidence type="ECO:0000256" key="3">
    <source>
        <dbReference type="ARBA" id="ARBA00023141"/>
    </source>
</evidence>
<dbReference type="SUPFAM" id="SSF53223">
    <property type="entry name" value="Aminoacid dehydrogenase-like, N-terminal domain"/>
    <property type="match status" value="1"/>
</dbReference>
<feature type="domain" description="Shikimate dehydrogenase substrate binding N-terminal" evidence="4">
    <location>
        <begin position="6"/>
        <end position="88"/>
    </location>
</feature>